<reference evidence="3" key="2">
    <citation type="submission" date="2020-09" db="EMBL/GenBank/DDBJ databases">
        <authorList>
            <person name="Sun Q."/>
            <person name="Ohkuma M."/>
        </authorList>
    </citation>
    <scope>NUCLEOTIDE SEQUENCE</scope>
    <source>
        <strain evidence="3">JCM 14371</strain>
    </source>
</reference>
<organism evidence="3 4">
    <name type="scientific">Deinococcus aquiradiocola</name>
    <dbReference type="NCBI Taxonomy" id="393059"/>
    <lineage>
        <taxon>Bacteria</taxon>
        <taxon>Thermotogati</taxon>
        <taxon>Deinococcota</taxon>
        <taxon>Deinococci</taxon>
        <taxon>Deinococcales</taxon>
        <taxon>Deinococcaceae</taxon>
        <taxon>Deinococcus</taxon>
    </lineage>
</organism>
<dbReference type="InterPro" id="IPR016181">
    <property type="entry name" value="Acyl_CoA_acyltransferase"/>
</dbReference>
<feature type="compositionally biased region" description="Polar residues" evidence="1">
    <location>
        <begin position="183"/>
        <end position="193"/>
    </location>
</feature>
<dbReference type="RefSeq" id="WP_188960364.1">
    <property type="nucleotide sequence ID" value="NZ_BMOE01000001.1"/>
</dbReference>
<evidence type="ECO:0000313" key="4">
    <source>
        <dbReference type="Proteomes" id="UP000635726"/>
    </source>
</evidence>
<dbReference type="PANTHER" id="PTHR43415:SF3">
    <property type="entry name" value="GNAT-FAMILY ACETYLTRANSFERASE"/>
    <property type="match status" value="1"/>
</dbReference>
<feature type="region of interest" description="Disordered" evidence="1">
    <location>
        <begin position="172"/>
        <end position="193"/>
    </location>
</feature>
<gene>
    <name evidence="3" type="ORF">GCM10008939_01950</name>
</gene>
<dbReference type="PANTHER" id="PTHR43415">
    <property type="entry name" value="SPERMIDINE N(1)-ACETYLTRANSFERASE"/>
    <property type="match status" value="1"/>
</dbReference>
<dbReference type="InterPro" id="IPR000182">
    <property type="entry name" value="GNAT_dom"/>
</dbReference>
<dbReference type="EMBL" id="BMOE01000001">
    <property type="protein sequence ID" value="GGJ61784.1"/>
    <property type="molecule type" value="Genomic_DNA"/>
</dbReference>
<accession>A0A917P4U3</accession>
<comment type="caution">
    <text evidence="3">The sequence shown here is derived from an EMBL/GenBank/DDBJ whole genome shotgun (WGS) entry which is preliminary data.</text>
</comment>
<feature type="domain" description="N-acetyltransferase" evidence="2">
    <location>
        <begin position="9"/>
        <end position="175"/>
    </location>
</feature>
<dbReference type="SUPFAM" id="SSF55729">
    <property type="entry name" value="Acyl-CoA N-acyltransferases (Nat)"/>
    <property type="match status" value="1"/>
</dbReference>
<dbReference type="GO" id="GO:0016747">
    <property type="term" value="F:acyltransferase activity, transferring groups other than amino-acyl groups"/>
    <property type="evidence" value="ECO:0007669"/>
    <property type="project" value="InterPro"/>
</dbReference>
<evidence type="ECO:0000313" key="3">
    <source>
        <dbReference type="EMBL" id="GGJ61784.1"/>
    </source>
</evidence>
<name>A0A917P4U3_9DEIO</name>
<sequence>MSAPTHGRVTLKPLVQLDASEWRKMHSYFRDRELADWNGAQPIRIPEFLFRRVMIDEERGGDRHGFGILDEDGTLIGSIELYDLRPVPPAQARFGTLGVMIGERRLWGRGYGRDAVTALLAWAFGQRQPPLERVRLTTFSHNRRAQRSFLATGFHEVGRTITPDRTDVHMEVSRHDWQDRQHQPPTGGNTDGG</sequence>
<dbReference type="Pfam" id="PF13302">
    <property type="entry name" value="Acetyltransf_3"/>
    <property type="match status" value="1"/>
</dbReference>
<reference evidence="3" key="1">
    <citation type="journal article" date="2014" name="Int. J. Syst. Evol. Microbiol.">
        <title>Complete genome sequence of Corynebacterium casei LMG S-19264T (=DSM 44701T), isolated from a smear-ripened cheese.</title>
        <authorList>
            <consortium name="US DOE Joint Genome Institute (JGI-PGF)"/>
            <person name="Walter F."/>
            <person name="Albersmeier A."/>
            <person name="Kalinowski J."/>
            <person name="Ruckert C."/>
        </authorList>
    </citation>
    <scope>NUCLEOTIDE SEQUENCE</scope>
    <source>
        <strain evidence="3">JCM 14371</strain>
    </source>
</reference>
<dbReference type="Proteomes" id="UP000635726">
    <property type="component" value="Unassembled WGS sequence"/>
</dbReference>
<evidence type="ECO:0000259" key="2">
    <source>
        <dbReference type="PROSITE" id="PS51186"/>
    </source>
</evidence>
<dbReference type="PROSITE" id="PS51186">
    <property type="entry name" value="GNAT"/>
    <property type="match status" value="1"/>
</dbReference>
<feature type="compositionally biased region" description="Basic and acidic residues" evidence="1">
    <location>
        <begin position="172"/>
        <end position="182"/>
    </location>
</feature>
<proteinExistence type="predicted"/>
<dbReference type="AlphaFoldDB" id="A0A917P4U3"/>
<evidence type="ECO:0000256" key="1">
    <source>
        <dbReference type="SAM" id="MobiDB-lite"/>
    </source>
</evidence>
<keyword evidence="4" id="KW-1185">Reference proteome</keyword>
<dbReference type="Gene3D" id="3.40.630.30">
    <property type="match status" value="1"/>
</dbReference>
<protein>
    <submittedName>
        <fullName evidence="3">Kanamycin resistance protein</fullName>
    </submittedName>
</protein>